<sequence length="29" mass="3303">MSSNYKKYIGTQATAAGWSYLSHKVLSYF</sequence>
<organism evidence="1">
    <name type="scientific">marine metagenome</name>
    <dbReference type="NCBI Taxonomy" id="408172"/>
    <lineage>
        <taxon>unclassified sequences</taxon>
        <taxon>metagenomes</taxon>
        <taxon>ecological metagenomes</taxon>
    </lineage>
</organism>
<accession>A0A383E412</accession>
<reference evidence="1" key="1">
    <citation type="submission" date="2018-05" db="EMBL/GenBank/DDBJ databases">
        <authorList>
            <person name="Lanie J.A."/>
            <person name="Ng W.-L."/>
            <person name="Kazmierczak K.M."/>
            <person name="Andrzejewski T.M."/>
            <person name="Davidsen T.M."/>
            <person name="Wayne K.J."/>
            <person name="Tettelin H."/>
            <person name="Glass J.I."/>
            <person name="Rusch D."/>
            <person name="Podicherti R."/>
            <person name="Tsui H.-C.T."/>
            <person name="Winkler M.E."/>
        </authorList>
    </citation>
    <scope>NUCLEOTIDE SEQUENCE</scope>
</reference>
<evidence type="ECO:0000313" key="1">
    <source>
        <dbReference type="EMBL" id="SVE51180.1"/>
    </source>
</evidence>
<gene>
    <name evidence="1" type="ORF">METZ01_LOCUS504034</name>
</gene>
<name>A0A383E412_9ZZZZ</name>
<dbReference type="EMBL" id="UINC01222406">
    <property type="protein sequence ID" value="SVE51180.1"/>
    <property type="molecule type" value="Genomic_DNA"/>
</dbReference>
<feature type="non-terminal residue" evidence="1">
    <location>
        <position position="29"/>
    </location>
</feature>
<dbReference type="AlphaFoldDB" id="A0A383E412"/>
<proteinExistence type="predicted"/>
<protein>
    <submittedName>
        <fullName evidence="1">Uncharacterized protein</fullName>
    </submittedName>
</protein>